<comment type="caution">
    <text evidence="1">The sequence shown here is derived from an EMBL/GenBank/DDBJ whole genome shotgun (WGS) entry which is preliminary data.</text>
</comment>
<protein>
    <submittedName>
        <fullName evidence="1">Uncharacterized protein</fullName>
    </submittedName>
</protein>
<keyword evidence="2" id="KW-1185">Reference proteome</keyword>
<dbReference type="AlphaFoldDB" id="A0A7D9HR54"/>
<gene>
    <name evidence="1" type="ORF">PACLA_8A079880</name>
</gene>
<proteinExistence type="predicted"/>
<organism evidence="1 2">
    <name type="scientific">Paramuricea clavata</name>
    <name type="common">Red gorgonian</name>
    <name type="synonym">Violescent sea-whip</name>
    <dbReference type="NCBI Taxonomy" id="317549"/>
    <lineage>
        <taxon>Eukaryota</taxon>
        <taxon>Metazoa</taxon>
        <taxon>Cnidaria</taxon>
        <taxon>Anthozoa</taxon>
        <taxon>Octocorallia</taxon>
        <taxon>Malacalcyonacea</taxon>
        <taxon>Plexauridae</taxon>
        <taxon>Paramuricea</taxon>
    </lineage>
</organism>
<name>A0A7D9HR54_PARCT</name>
<accession>A0A7D9HR54</accession>
<dbReference type="Proteomes" id="UP001152795">
    <property type="component" value="Unassembled WGS sequence"/>
</dbReference>
<reference evidence="1" key="1">
    <citation type="submission" date="2020-04" db="EMBL/GenBank/DDBJ databases">
        <authorList>
            <person name="Alioto T."/>
            <person name="Alioto T."/>
            <person name="Gomez Garrido J."/>
        </authorList>
    </citation>
    <scope>NUCLEOTIDE SEQUENCE</scope>
    <source>
        <strain evidence="1">A484AB</strain>
    </source>
</reference>
<sequence>NGGQFRKAVFQRQTSRIQEWHKTTEYNYKDQWSVTKAQTIQHQARGEYQKCALLWVRAVDLEVDSSDGYIPSRLQHRGGVCERSCYRVRIKSR</sequence>
<dbReference type="EMBL" id="CACRXK020001376">
    <property type="protein sequence ID" value="CAB3988764.1"/>
    <property type="molecule type" value="Genomic_DNA"/>
</dbReference>
<feature type="non-terminal residue" evidence="1">
    <location>
        <position position="93"/>
    </location>
</feature>
<evidence type="ECO:0000313" key="2">
    <source>
        <dbReference type="Proteomes" id="UP001152795"/>
    </source>
</evidence>
<evidence type="ECO:0000313" key="1">
    <source>
        <dbReference type="EMBL" id="CAB3988764.1"/>
    </source>
</evidence>